<name>A0A2S8GR39_9BACT</name>
<dbReference type="PANTHER" id="PTHR33608">
    <property type="entry name" value="BLL2464 PROTEIN"/>
    <property type="match status" value="1"/>
</dbReference>
<dbReference type="AlphaFoldDB" id="A0A2S8GR39"/>
<dbReference type="InterPro" id="IPR002881">
    <property type="entry name" value="DUF58"/>
</dbReference>
<evidence type="ECO:0000259" key="1">
    <source>
        <dbReference type="PROSITE" id="PS50234"/>
    </source>
</evidence>
<dbReference type="EMBL" id="PUHZ01000007">
    <property type="protein sequence ID" value="PQO46841.1"/>
    <property type="molecule type" value="Genomic_DNA"/>
</dbReference>
<dbReference type="SUPFAM" id="SSF53300">
    <property type="entry name" value="vWA-like"/>
    <property type="match status" value="1"/>
</dbReference>
<sequence length="291" mass="33476">MIPREVLQKIRRIQIRTSHLADNLLAGQYHSAFKGRGVEFEEVRPYRIGDDVRAIDWNVTARTGEPFIKLFREERQLTVTLLVDLSASQGLGTHWQSKRELVAELGASLAFSAIRNNDKVALTLFTDEIEKAIPPRSGSRHVLRVIRELLYCQPIGHGTNVSKALEHLNHTSKRRSIAFLVSDFQDADYEQALKVARRKHDVIPIVVSDRSEFELPNVGLLELVDSETGEMVMVDTSNRYLRKLYAERAQAMAEKRDQVFKRLGMDPIHVHTGEEFADPLRKFFHQRELRR</sequence>
<dbReference type="PANTHER" id="PTHR33608:SF6">
    <property type="entry name" value="BLL2464 PROTEIN"/>
    <property type="match status" value="1"/>
</dbReference>
<accession>A0A2S8GR39</accession>
<dbReference type="Proteomes" id="UP000237819">
    <property type="component" value="Unassembled WGS sequence"/>
</dbReference>
<evidence type="ECO:0000313" key="3">
    <source>
        <dbReference type="Proteomes" id="UP000237819"/>
    </source>
</evidence>
<reference evidence="2 3" key="1">
    <citation type="submission" date="2018-02" db="EMBL/GenBank/DDBJ databases">
        <title>Comparative genomes isolates from brazilian mangrove.</title>
        <authorList>
            <person name="Araujo J.E."/>
            <person name="Taketani R.G."/>
            <person name="Silva M.C.P."/>
            <person name="Loureco M.V."/>
            <person name="Andreote F.D."/>
        </authorList>
    </citation>
    <scope>NUCLEOTIDE SEQUENCE [LARGE SCALE GENOMIC DNA]</scope>
    <source>
        <strain evidence="2 3">Nap-Phe MGV</strain>
    </source>
</reference>
<comment type="caution">
    <text evidence="2">The sequence shown here is derived from an EMBL/GenBank/DDBJ whole genome shotgun (WGS) entry which is preliminary data.</text>
</comment>
<dbReference type="SMART" id="SM00327">
    <property type="entry name" value="VWA"/>
    <property type="match status" value="1"/>
</dbReference>
<dbReference type="InterPro" id="IPR036465">
    <property type="entry name" value="vWFA_dom_sf"/>
</dbReference>
<dbReference type="InterPro" id="IPR002035">
    <property type="entry name" value="VWF_A"/>
</dbReference>
<dbReference type="PROSITE" id="PS50234">
    <property type="entry name" value="VWFA"/>
    <property type="match status" value="1"/>
</dbReference>
<protein>
    <submittedName>
        <fullName evidence="2">DUF58 domain-containing protein</fullName>
    </submittedName>
</protein>
<evidence type="ECO:0000313" key="2">
    <source>
        <dbReference type="EMBL" id="PQO46841.1"/>
    </source>
</evidence>
<feature type="domain" description="VWFA" evidence="1">
    <location>
        <begin position="78"/>
        <end position="263"/>
    </location>
</feature>
<organism evidence="2 3">
    <name type="scientific">Blastopirellula marina</name>
    <dbReference type="NCBI Taxonomy" id="124"/>
    <lineage>
        <taxon>Bacteria</taxon>
        <taxon>Pseudomonadati</taxon>
        <taxon>Planctomycetota</taxon>
        <taxon>Planctomycetia</taxon>
        <taxon>Pirellulales</taxon>
        <taxon>Pirellulaceae</taxon>
        <taxon>Blastopirellula</taxon>
    </lineage>
</organism>
<dbReference type="Gene3D" id="3.40.50.410">
    <property type="entry name" value="von Willebrand factor, type A domain"/>
    <property type="match status" value="1"/>
</dbReference>
<dbReference type="Pfam" id="PF01882">
    <property type="entry name" value="DUF58"/>
    <property type="match status" value="1"/>
</dbReference>
<proteinExistence type="predicted"/>
<gene>
    <name evidence="2" type="ORF">C5Y93_06740</name>
</gene>
<dbReference type="OrthoDB" id="9780819at2"/>
<dbReference type="RefSeq" id="WP_105334640.1">
    <property type="nucleotide sequence ID" value="NZ_PUHZ01000007.1"/>
</dbReference>